<accession>A0ABY9YC47</accession>
<name>A0ABY9YC47_9GAMM</name>
<dbReference type="EMBL" id="CP115543">
    <property type="protein sequence ID" value="WNH48292.1"/>
    <property type="molecule type" value="Genomic_DNA"/>
</dbReference>
<dbReference type="RefSeq" id="WP_311182905.1">
    <property type="nucleotide sequence ID" value="NZ_CP115543.1"/>
</dbReference>
<sequence length="68" mass="7458">MCLSQQKFNHLPAGHGVQEDCDGQWSLAEAGKVFAVLLQTQIQSQQAGMEVLQLKWEECVMAQLVGLG</sequence>
<proteinExistence type="predicted"/>
<evidence type="ECO:0000313" key="2">
    <source>
        <dbReference type="Proteomes" id="UP001305421"/>
    </source>
</evidence>
<evidence type="ECO:0000313" key="1">
    <source>
        <dbReference type="EMBL" id="WNH48292.1"/>
    </source>
</evidence>
<dbReference type="Proteomes" id="UP001305421">
    <property type="component" value="Chromosome"/>
</dbReference>
<keyword evidence="2" id="KW-1185">Reference proteome</keyword>
<reference evidence="1 2" key="1">
    <citation type="submission" date="2022-12" db="EMBL/GenBank/DDBJ databases">
        <title>Two new species, Stenotrophomonas aracearum and Stenotrophomonas oahuensis, isolated from Anthurium (Araceae family) in Hawaii.</title>
        <authorList>
            <person name="Chunag S.C."/>
            <person name="Dobhal S."/>
            <person name="Alvarez A."/>
            <person name="Arif M."/>
        </authorList>
    </citation>
    <scope>NUCLEOTIDE SEQUENCE [LARGE SCALE GENOMIC DNA]</scope>
    <source>
        <strain evidence="1 2">A5588</strain>
    </source>
</reference>
<protein>
    <submittedName>
        <fullName evidence="1">Uncharacterized protein</fullName>
    </submittedName>
</protein>
<gene>
    <name evidence="1" type="ORF">PDM28_16715</name>
</gene>
<organism evidence="1 2">
    <name type="scientific">Stenotrophomonas aracearum</name>
    <dbReference type="NCBI Taxonomy" id="3003272"/>
    <lineage>
        <taxon>Bacteria</taxon>
        <taxon>Pseudomonadati</taxon>
        <taxon>Pseudomonadota</taxon>
        <taxon>Gammaproteobacteria</taxon>
        <taxon>Lysobacterales</taxon>
        <taxon>Lysobacteraceae</taxon>
        <taxon>Stenotrophomonas</taxon>
    </lineage>
</organism>